<feature type="region of interest" description="Disordered" evidence="1">
    <location>
        <begin position="358"/>
        <end position="386"/>
    </location>
</feature>
<dbReference type="STRING" id="4537.A0A0E0JK79"/>
<feature type="region of interest" description="Disordered" evidence="1">
    <location>
        <begin position="193"/>
        <end position="232"/>
    </location>
</feature>
<feature type="compositionally biased region" description="Low complexity" evidence="1">
    <location>
        <begin position="214"/>
        <end position="232"/>
    </location>
</feature>
<name>A0A0E0JK79_ORYPU</name>
<protein>
    <submittedName>
        <fullName evidence="2">Uncharacterized protein</fullName>
    </submittedName>
</protein>
<proteinExistence type="predicted"/>
<dbReference type="EnsemblPlants" id="OPUNC01G20230.1">
    <property type="protein sequence ID" value="OPUNC01G20230.1"/>
    <property type="gene ID" value="OPUNC01G20230"/>
</dbReference>
<evidence type="ECO:0000256" key="1">
    <source>
        <dbReference type="SAM" id="MobiDB-lite"/>
    </source>
</evidence>
<evidence type="ECO:0000313" key="3">
    <source>
        <dbReference type="Proteomes" id="UP000026962"/>
    </source>
</evidence>
<dbReference type="Proteomes" id="UP000026962">
    <property type="component" value="Chromosome 1"/>
</dbReference>
<organism evidence="2">
    <name type="scientific">Oryza punctata</name>
    <name type="common">Red rice</name>
    <dbReference type="NCBI Taxonomy" id="4537"/>
    <lineage>
        <taxon>Eukaryota</taxon>
        <taxon>Viridiplantae</taxon>
        <taxon>Streptophyta</taxon>
        <taxon>Embryophyta</taxon>
        <taxon>Tracheophyta</taxon>
        <taxon>Spermatophyta</taxon>
        <taxon>Magnoliopsida</taxon>
        <taxon>Liliopsida</taxon>
        <taxon>Poales</taxon>
        <taxon>Poaceae</taxon>
        <taxon>BOP clade</taxon>
        <taxon>Oryzoideae</taxon>
        <taxon>Oryzeae</taxon>
        <taxon>Oryzinae</taxon>
        <taxon>Oryza</taxon>
    </lineage>
</organism>
<sequence>MTDPSKLPTPSLPPSRSSPHVPPCSTLLPQALTSPCQVPRPTNCSHSDAAGEGYEQLDLMPETAAVEGFGSVAALIEAAENFRVLIQETRAKADEACRLAVVIQKAAAEEVCKKAAVAAVGGGRCGGGGGGLQEGGGGGWRQLGCVAASEVCKSADVMHKEVAAPADLMKEGAVEDEADQPLMLIPTSTTRVFGGGMRGLTQRHRRGGVQMTDPSKLPTPSLPPSRSSPHVPPCSTLLPQALTSPCQVPRPTNCSHSDAAGEGYEQLDLMPETAAVEGFGSVAAFMEAAENFRVLIQETRAKADEACRLAVVIQKAAVAATAAGMRGLTQRTMLVDNSDHTALFEKKASVKQIGIEEMRGKAKDVSSEEVKSSDDDEDMYNINTGDYEIKEPQSSGVC</sequence>
<dbReference type="Gramene" id="OPUNC01G20230.1">
    <property type="protein sequence ID" value="OPUNC01G20230.1"/>
    <property type="gene ID" value="OPUNC01G20230"/>
</dbReference>
<reference evidence="2" key="2">
    <citation type="submission" date="2018-05" db="EMBL/GenBank/DDBJ databases">
        <title>OpunRS2 (Oryza punctata Reference Sequence Version 2).</title>
        <authorList>
            <person name="Zhang J."/>
            <person name="Kudrna D."/>
            <person name="Lee S."/>
            <person name="Talag J."/>
            <person name="Welchert J."/>
            <person name="Wing R.A."/>
        </authorList>
    </citation>
    <scope>NUCLEOTIDE SEQUENCE [LARGE SCALE GENOMIC DNA]</scope>
</reference>
<dbReference type="AlphaFoldDB" id="A0A0E0JK79"/>
<feature type="compositionally biased region" description="Basic and acidic residues" evidence="1">
    <location>
        <begin position="358"/>
        <end position="373"/>
    </location>
</feature>
<reference evidence="2" key="1">
    <citation type="submission" date="2015-04" db="UniProtKB">
        <authorList>
            <consortium name="EnsemblPlants"/>
        </authorList>
    </citation>
    <scope>IDENTIFICATION</scope>
</reference>
<accession>A0A0E0JK79</accession>
<feature type="region of interest" description="Disordered" evidence="1">
    <location>
        <begin position="1"/>
        <end position="24"/>
    </location>
</feature>
<keyword evidence="3" id="KW-1185">Reference proteome</keyword>
<evidence type="ECO:0000313" key="2">
    <source>
        <dbReference type="EnsemblPlants" id="OPUNC01G20230.1"/>
    </source>
</evidence>